<evidence type="ECO:0000313" key="3">
    <source>
        <dbReference type="Proteomes" id="UP000239203"/>
    </source>
</evidence>
<protein>
    <submittedName>
        <fullName evidence="2">Uncharacterized protein</fullName>
    </submittedName>
</protein>
<proteinExistence type="predicted"/>
<accession>A0A2S6GLV4</accession>
<name>A0A2S6GLV4_9PSEU</name>
<organism evidence="2 3">
    <name type="scientific">Actinokineospora auranticolor</name>
    <dbReference type="NCBI Taxonomy" id="155976"/>
    <lineage>
        <taxon>Bacteria</taxon>
        <taxon>Bacillati</taxon>
        <taxon>Actinomycetota</taxon>
        <taxon>Actinomycetes</taxon>
        <taxon>Pseudonocardiales</taxon>
        <taxon>Pseudonocardiaceae</taxon>
        <taxon>Actinokineospora</taxon>
    </lineage>
</organism>
<keyword evidence="3" id="KW-1185">Reference proteome</keyword>
<dbReference type="Proteomes" id="UP000239203">
    <property type="component" value="Unassembled WGS sequence"/>
</dbReference>
<reference evidence="2 3" key="1">
    <citation type="submission" date="2018-02" db="EMBL/GenBank/DDBJ databases">
        <title>Genomic Encyclopedia of Archaeal and Bacterial Type Strains, Phase II (KMG-II): from individual species to whole genera.</title>
        <authorList>
            <person name="Goeker M."/>
        </authorList>
    </citation>
    <scope>NUCLEOTIDE SEQUENCE [LARGE SCALE GENOMIC DNA]</scope>
    <source>
        <strain evidence="2 3">YU 961-1</strain>
    </source>
</reference>
<comment type="caution">
    <text evidence="2">The sequence shown here is derived from an EMBL/GenBank/DDBJ whole genome shotgun (WGS) entry which is preliminary data.</text>
</comment>
<evidence type="ECO:0000256" key="1">
    <source>
        <dbReference type="SAM" id="MobiDB-lite"/>
    </source>
</evidence>
<sequence length="89" mass="9288">MDPGVSDKAAAEAAGMLHLPLAQLAAKDGDADTAGSISGWSPSWPRGPGERATLHYDFGPVNVRAWSLSLAVELDTGPDRAEQITRTTS</sequence>
<dbReference type="EMBL" id="PTIX01000011">
    <property type="protein sequence ID" value="PPK66219.1"/>
    <property type="molecule type" value="Genomic_DNA"/>
</dbReference>
<feature type="region of interest" description="Disordered" evidence="1">
    <location>
        <begin position="28"/>
        <end position="50"/>
    </location>
</feature>
<gene>
    <name evidence="2" type="ORF">CLV40_111183</name>
</gene>
<dbReference type="AlphaFoldDB" id="A0A2S6GLV4"/>
<evidence type="ECO:0000313" key="2">
    <source>
        <dbReference type="EMBL" id="PPK66219.1"/>
    </source>
</evidence>